<keyword evidence="7" id="KW-0732">Signal</keyword>
<evidence type="ECO:0000256" key="5">
    <source>
        <dbReference type="ARBA" id="ARBA00023200"/>
    </source>
</evidence>
<dbReference type="GO" id="GO:0042742">
    <property type="term" value="P:defense response to bacterium"/>
    <property type="evidence" value="ECO:0007669"/>
    <property type="project" value="UniProtKB-KW"/>
</dbReference>
<evidence type="ECO:0000256" key="7">
    <source>
        <dbReference type="SAM" id="SignalP"/>
    </source>
</evidence>
<evidence type="ECO:0000256" key="2">
    <source>
        <dbReference type="ARBA" id="ARBA00022529"/>
    </source>
</evidence>
<dbReference type="Proteomes" id="UP001172102">
    <property type="component" value="Unassembled WGS sequence"/>
</dbReference>
<comment type="caution">
    <text evidence="9">The sequence shown here is derived from an EMBL/GenBank/DDBJ whole genome shotgun (WGS) entry which is preliminary data.</text>
</comment>
<keyword evidence="5" id="KW-1035">Host cytoplasm</keyword>
<dbReference type="InterPro" id="IPR033907">
    <property type="entry name" value="Endolysin_autolysin"/>
</dbReference>
<keyword evidence="6" id="KW-0326">Glycosidase</keyword>
<dbReference type="Gene3D" id="1.10.530.40">
    <property type="match status" value="1"/>
</dbReference>
<protein>
    <submittedName>
        <fullName evidence="9">Lysozyme-like domain-containing protein</fullName>
    </submittedName>
</protein>
<evidence type="ECO:0000256" key="3">
    <source>
        <dbReference type="ARBA" id="ARBA00022638"/>
    </source>
</evidence>
<dbReference type="InterPro" id="IPR003646">
    <property type="entry name" value="SH3-like_bac-type"/>
</dbReference>
<keyword evidence="2" id="KW-0929">Antimicrobial</keyword>
<dbReference type="Pfam" id="PF00959">
    <property type="entry name" value="Phage_lysozyme"/>
    <property type="match status" value="1"/>
</dbReference>
<dbReference type="GO" id="GO:0016998">
    <property type="term" value="P:cell wall macromolecule catabolic process"/>
    <property type="evidence" value="ECO:0007669"/>
    <property type="project" value="InterPro"/>
</dbReference>
<feature type="chain" id="PRO_5041279046" evidence="7">
    <location>
        <begin position="19"/>
        <end position="348"/>
    </location>
</feature>
<evidence type="ECO:0000259" key="8">
    <source>
        <dbReference type="PROSITE" id="PS51781"/>
    </source>
</evidence>
<keyword evidence="3" id="KW-0081">Bacteriolytic enzyme</keyword>
<dbReference type="PROSITE" id="PS51781">
    <property type="entry name" value="SH3B"/>
    <property type="match status" value="1"/>
</dbReference>
<dbReference type="PANTHER" id="PTHR38107">
    <property type="match status" value="1"/>
</dbReference>
<dbReference type="AlphaFoldDB" id="A0AA40ANW3"/>
<dbReference type="Gene3D" id="2.30.30.40">
    <property type="entry name" value="SH3 Domains"/>
    <property type="match status" value="2"/>
</dbReference>
<keyword evidence="4" id="KW-0378">Hydrolase</keyword>
<organism evidence="9 10">
    <name type="scientific">Lasiosphaeris hirsuta</name>
    <dbReference type="NCBI Taxonomy" id="260670"/>
    <lineage>
        <taxon>Eukaryota</taxon>
        <taxon>Fungi</taxon>
        <taxon>Dikarya</taxon>
        <taxon>Ascomycota</taxon>
        <taxon>Pezizomycotina</taxon>
        <taxon>Sordariomycetes</taxon>
        <taxon>Sordariomycetidae</taxon>
        <taxon>Sordariales</taxon>
        <taxon>Lasiosphaeriaceae</taxon>
        <taxon>Lasiosphaeris</taxon>
    </lineage>
</organism>
<gene>
    <name evidence="9" type="ORF">B0H67DRAFT_551684</name>
</gene>
<dbReference type="GO" id="GO:0003796">
    <property type="term" value="F:lysozyme activity"/>
    <property type="evidence" value="ECO:0007669"/>
    <property type="project" value="UniProtKB-EC"/>
</dbReference>
<accession>A0AA40ANW3</accession>
<dbReference type="CDD" id="cd00737">
    <property type="entry name" value="lyz_endolysin_autolysin"/>
    <property type="match status" value="1"/>
</dbReference>
<dbReference type="InterPro" id="IPR034690">
    <property type="entry name" value="Endolysin_T4_type"/>
</dbReference>
<evidence type="ECO:0000256" key="6">
    <source>
        <dbReference type="ARBA" id="ARBA00023295"/>
    </source>
</evidence>
<evidence type="ECO:0000256" key="4">
    <source>
        <dbReference type="ARBA" id="ARBA00022801"/>
    </source>
</evidence>
<dbReference type="GO" id="GO:0009253">
    <property type="term" value="P:peptidoglycan catabolic process"/>
    <property type="evidence" value="ECO:0007669"/>
    <property type="project" value="InterPro"/>
</dbReference>
<evidence type="ECO:0000313" key="10">
    <source>
        <dbReference type="Proteomes" id="UP001172102"/>
    </source>
</evidence>
<keyword evidence="10" id="KW-1185">Reference proteome</keyword>
<dbReference type="InterPro" id="IPR051018">
    <property type="entry name" value="Bacteriophage_GH24"/>
</dbReference>
<dbReference type="GO" id="GO:0031640">
    <property type="term" value="P:killing of cells of another organism"/>
    <property type="evidence" value="ECO:0007669"/>
    <property type="project" value="UniProtKB-KW"/>
</dbReference>
<dbReference type="InterPro" id="IPR023347">
    <property type="entry name" value="Lysozyme_dom_sf"/>
</dbReference>
<dbReference type="HAMAP" id="MF_04110">
    <property type="entry name" value="ENDOLYSIN_T4"/>
    <property type="match status" value="1"/>
</dbReference>
<dbReference type="SMART" id="SM00287">
    <property type="entry name" value="SH3b"/>
    <property type="match status" value="2"/>
</dbReference>
<dbReference type="SUPFAM" id="SSF53955">
    <property type="entry name" value="Lysozyme-like"/>
    <property type="match status" value="1"/>
</dbReference>
<dbReference type="InterPro" id="IPR002196">
    <property type="entry name" value="Glyco_hydro_24"/>
</dbReference>
<dbReference type="EMBL" id="JAUKUA010000003">
    <property type="protein sequence ID" value="KAK0719294.1"/>
    <property type="molecule type" value="Genomic_DNA"/>
</dbReference>
<dbReference type="PANTHER" id="PTHR38107:SF3">
    <property type="entry name" value="LYSOZYME RRRD-RELATED"/>
    <property type="match status" value="1"/>
</dbReference>
<dbReference type="InterPro" id="IPR023346">
    <property type="entry name" value="Lysozyme-like_dom_sf"/>
</dbReference>
<name>A0AA40ANW3_9PEZI</name>
<evidence type="ECO:0000256" key="1">
    <source>
        <dbReference type="ARBA" id="ARBA00000632"/>
    </source>
</evidence>
<evidence type="ECO:0000313" key="9">
    <source>
        <dbReference type="EMBL" id="KAK0719294.1"/>
    </source>
</evidence>
<feature type="domain" description="SH3b" evidence="8">
    <location>
        <begin position="96"/>
        <end position="176"/>
    </location>
</feature>
<reference evidence="9" key="1">
    <citation type="submission" date="2023-06" db="EMBL/GenBank/DDBJ databases">
        <title>Genome-scale phylogeny and comparative genomics of the fungal order Sordariales.</title>
        <authorList>
            <consortium name="Lawrence Berkeley National Laboratory"/>
            <person name="Hensen N."/>
            <person name="Bonometti L."/>
            <person name="Westerberg I."/>
            <person name="Brannstrom I.O."/>
            <person name="Guillou S."/>
            <person name="Cros-Aarteil S."/>
            <person name="Calhoun S."/>
            <person name="Haridas S."/>
            <person name="Kuo A."/>
            <person name="Mondo S."/>
            <person name="Pangilinan J."/>
            <person name="Riley R."/>
            <person name="Labutti K."/>
            <person name="Andreopoulos B."/>
            <person name="Lipzen A."/>
            <person name="Chen C."/>
            <person name="Yanf M."/>
            <person name="Daum C."/>
            <person name="Ng V."/>
            <person name="Clum A."/>
            <person name="Steindorff A."/>
            <person name="Ohm R."/>
            <person name="Martin F."/>
            <person name="Silar P."/>
            <person name="Natvig D."/>
            <person name="Lalanne C."/>
            <person name="Gautier V."/>
            <person name="Ament-Velasquez S.L."/>
            <person name="Kruys A."/>
            <person name="Hutchinson M.I."/>
            <person name="Powell A.J."/>
            <person name="Barry K."/>
            <person name="Miller A.N."/>
            <person name="Grigoriev I.V."/>
            <person name="Debuchy R."/>
            <person name="Gladieux P."/>
            <person name="Thoren M.H."/>
            <person name="Johannesson H."/>
        </authorList>
    </citation>
    <scope>NUCLEOTIDE SEQUENCE</scope>
    <source>
        <strain evidence="9">SMH4607-1</strain>
    </source>
</reference>
<comment type="catalytic activity">
    <reaction evidence="1">
        <text>Hydrolysis of (1-&gt;4)-beta-linkages between N-acetylmuramic acid and N-acetyl-D-glucosamine residues in a peptidoglycan and between N-acetyl-D-glucosamine residues in chitodextrins.</text>
        <dbReference type="EC" id="3.2.1.17"/>
    </reaction>
</comment>
<proteinExistence type="inferred from homology"/>
<feature type="signal peptide" evidence="7">
    <location>
        <begin position="1"/>
        <end position="18"/>
    </location>
</feature>
<sequence>MKAINLAVLASVLARVSAYPISGENVNCRSGPGTSYSVVKQYDKGQQVTLTCQTEGANIEGNKIWDKTTDGCYVSDYYVKTGVSGYVTGKCGSSSSNSYAISGDDVNCRSGPGTSYSISRQYDKGHMVTLTCQTEGTHIEGNKIWDKTTDGCYVSDYYVKTGVSGYVTSKCSSSAGGSSGGGSSSCGAPKSNQATVDLIAEFEGFRANVYTDPTGNPTIGYGHLCQKAKCAEITYSIPLSQANGKRLLADDMAKFEKCITKMVKGTVNLNQYGALVSWAFNMGCGAAEDSTLVKRLNKGENVNTVLAEELPKWVHGGGEVLPGLVRRRDAEVALAKKSGSAQALPPKC</sequence>